<feature type="transmembrane region" description="Helical" evidence="1">
    <location>
        <begin position="128"/>
        <end position="145"/>
    </location>
</feature>
<feature type="transmembrane region" description="Helical" evidence="1">
    <location>
        <begin position="43"/>
        <end position="67"/>
    </location>
</feature>
<feature type="transmembrane region" description="Helical" evidence="1">
    <location>
        <begin position="204"/>
        <end position="227"/>
    </location>
</feature>
<reference evidence="3" key="1">
    <citation type="submission" date="2024-02" db="UniProtKB">
        <authorList>
            <consortium name="WormBaseParasite"/>
        </authorList>
    </citation>
    <scope>IDENTIFICATION</scope>
</reference>
<organism evidence="2 3">
    <name type="scientific">Mesorhabditis belari</name>
    <dbReference type="NCBI Taxonomy" id="2138241"/>
    <lineage>
        <taxon>Eukaryota</taxon>
        <taxon>Metazoa</taxon>
        <taxon>Ecdysozoa</taxon>
        <taxon>Nematoda</taxon>
        <taxon>Chromadorea</taxon>
        <taxon>Rhabditida</taxon>
        <taxon>Rhabditina</taxon>
        <taxon>Rhabditomorpha</taxon>
        <taxon>Rhabditoidea</taxon>
        <taxon>Rhabditidae</taxon>
        <taxon>Mesorhabditinae</taxon>
        <taxon>Mesorhabditis</taxon>
    </lineage>
</organism>
<keyword evidence="2" id="KW-1185">Reference proteome</keyword>
<feature type="transmembrane region" description="Helical" evidence="1">
    <location>
        <begin position="165"/>
        <end position="192"/>
    </location>
</feature>
<dbReference type="AlphaFoldDB" id="A0AAF3FP70"/>
<dbReference type="WBParaSite" id="MBELARI_LOCUS7872">
    <property type="protein sequence ID" value="MBELARI_LOCUS7872"/>
    <property type="gene ID" value="MBELARI_LOCUS7872"/>
</dbReference>
<evidence type="ECO:0000313" key="3">
    <source>
        <dbReference type="WBParaSite" id="MBELARI_LOCUS7872"/>
    </source>
</evidence>
<keyword evidence="1" id="KW-1133">Transmembrane helix</keyword>
<name>A0AAF3FP70_9BILA</name>
<evidence type="ECO:0000256" key="1">
    <source>
        <dbReference type="SAM" id="Phobius"/>
    </source>
</evidence>
<dbReference type="Proteomes" id="UP000887575">
    <property type="component" value="Unassembled WGS sequence"/>
</dbReference>
<evidence type="ECO:0000313" key="2">
    <source>
        <dbReference type="Proteomes" id="UP000887575"/>
    </source>
</evidence>
<protein>
    <submittedName>
        <fullName evidence="3">Uncharacterized protein</fullName>
    </submittedName>
</protein>
<keyword evidence="1" id="KW-0472">Membrane</keyword>
<sequence length="231" mass="26881">MLSADVTFLLQALYTFAAVIAQTIFTGYLMFSERHFKNVHRPSCIAIFISCSCLLIFNLLTMKLQVYTYEWEFFRHIQQFFLDNKNIGNLCSYIAAYFAFVAYAVVFTTSSLRLGLNLSFVRHNSQALTLYFLDYLLPLPFVIYLEMITPDTTNITLIIKAYRTVTLILSTYFTMLTAATFVVNSLNYYILYTQRSSARVKRFMLIRMLVFFLLEGQLASHFVSFILQKSH</sequence>
<feature type="transmembrane region" description="Helical" evidence="1">
    <location>
        <begin position="87"/>
        <end position="107"/>
    </location>
</feature>
<accession>A0AAF3FP70</accession>
<proteinExistence type="predicted"/>
<feature type="transmembrane region" description="Helical" evidence="1">
    <location>
        <begin position="12"/>
        <end position="31"/>
    </location>
</feature>
<keyword evidence="1" id="KW-0812">Transmembrane</keyword>